<name>A0A370U098_9HELO</name>
<dbReference type="RefSeq" id="XP_031873854.1">
    <property type="nucleotide sequence ID" value="XM_032009800.1"/>
</dbReference>
<feature type="compositionally biased region" description="Acidic residues" evidence="1">
    <location>
        <begin position="139"/>
        <end position="152"/>
    </location>
</feature>
<protein>
    <submittedName>
        <fullName evidence="2">Uncharacterized protein</fullName>
    </submittedName>
</protein>
<dbReference type="EMBL" id="NPIC01000001">
    <property type="protein sequence ID" value="RDL41198.1"/>
    <property type="molecule type" value="Genomic_DNA"/>
</dbReference>
<dbReference type="OrthoDB" id="5426872at2759"/>
<evidence type="ECO:0000313" key="2">
    <source>
        <dbReference type="EMBL" id="RDL41198.1"/>
    </source>
</evidence>
<gene>
    <name evidence="2" type="ORF">BP5553_01177</name>
</gene>
<comment type="caution">
    <text evidence="2">The sequence shown here is derived from an EMBL/GenBank/DDBJ whole genome shotgun (WGS) entry which is preliminary data.</text>
</comment>
<organism evidence="2 3">
    <name type="scientific">Venustampulla echinocandica</name>
    <dbReference type="NCBI Taxonomy" id="2656787"/>
    <lineage>
        <taxon>Eukaryota</taxon>
        <taxon>Fungi</taxon>
        <taxon>Dikarya</taxon>
        <taxon>Ascomycota</taxon>
        <taxon>Pezizomycotina</taxon>
        <taxon>Leotiomycetes</taxon>
        <taxon>Helotiales</taxon>
        <taxon>Pleuroascaceae</taxon>
        <taxon>Venustampulla</taxon>
    </lineage>
</organism>
<evidence type="ECO:0000256" key="1">
    <source>
        <dbReference type="SAM" id="MobiDB-lite"/>
    </source>
</evidence>
<evidence type="ECO:0000313" key="3">
    <source>
        <dbReference type="Proteomes" id="UP000254866"/>
    </source>
</evidence>
<feature type="compositionally biased region" description="Basic and acidic residues" evidence="1">
    <location>
        <begin position="176"/>
        <end position="214"/>
    </location>
</feature>
<dbReference type="Proteomes" id="UP000254866">
    <property type="component" value="Unassembled WGS sequence"/>
</dbReference>
<sequence>MSAFPPHRSIASIPVSPEIALKFLSTYLEKTNTLPYLLPNAKLEPSGPTAGSSASSVTIHNLQRIEAGLKGEWLAPTLELEAEDADAIAVETPKNPEGEGEAEGWQDLDEYQREQSVEEGGIGPRQTGVAQEGVPNSVPDEEQGEEQDEEELDAPKAKKLKTEHKPDGELTQSTKTPKDKEARKREKAARNDKLKKEKEQKRKEAANKSKKAAE</sequence>
<keyword evidence="3" id="KW-1185">Reference proteome</keyword>
<reference evidence="2 3" key="1">
    <citation type="journal article" date="2018" name="IMA Fungus">
        <title>IMA Genome-F 9: Draft genome sequence of Annulohypoxylon stygium, Aspergillus mulundensis, Berkeleyomyces basicola (syn. Thielaviopsis basicola), Ceratocystis smalleyi, two Cercospora beticola strains, Coleophoma cylindrospora, Fusarium fracticaudum, Phialophora cf. hyalina, and Morchella septimelata.</title>
        <authorList>
            <person name="Wingfield B.D."/>
            <person name="Bills G.F."/>
            <person name="Dong Y."/>
            <person name="Huang W."/>
            <person name="Nel W.J."/>
            <person name="Swalarsk-Parry B.S."/>
            <person name="Vaghefi N."/>
            <person name="Wilken P.M."/>
            <person name="An Z."/>
            <person name="de Beer Z.W."/>
            <person name="De Vos L."/>
            <person name="Chen L."/>
            <person name="Duong T.A."/>
            <person name="Gao Y."/>
            <person name="Hammerbacher A."/>
            <person name="Kikkert J.R."/>
            <person name="Li Y."/>
            <person name="Li H."/>
            <person name="Li K."/>
            <person name="Li Q."/>
            <person name="Liu X."/>
            <person name="Ma X."/>
            <person name="Naidoo K."/>
            <person name="Pethybridge S.J."/>
            <person name="Sun J."/>
            <person name="Steenkamp E.T."/>
            <person name="van der Nest M.A."/>
            <person name="van Wyk S."/>
            <person name="Wingfield M.J."/>
            <person name="Xiong C."/>
            <person name="Yue Q."/>
            <person name="Zhang X."/>
        </authorList>
    </citation>
    <scope>NUCLEOTIDE SEQUENCE [LARGE SCALE GENOMIC DNA]</scope>
    <source>
        <strain evidence="2 3">BP 5553</strain>
    </source>
</reference>
<dbReference type="AlphaFoldDB" id="A0A370U098"/>
<dbReference type="GeneID" id="43594026"/>
<proteinExistence type="predicted"/>
<accession>A0A370U098</accession>
<feature type="region of interest" description="Disordered" evidence="1">
    <location>
        <begin position="84"/>
        <end position="214"/>
    </location>
</feature>
<feature type="compositionally biased region" description="Acidic residues" evidence="1">
    <location>
        <begin position="98"/>
        <end position="109"/>
    </location>
</feature>